<evidence type="ECO:0000256" key="2">
    <source>
        <dbReference type="ARBA" id="ARBA00005417"/>
    </source>
</evidence>
<dbReference type="InterPro" id="IPR003593">
    <property type="entry name" value="AAA+_ATPase"/>
</dbReference>
<evidence type="ECO:0000313" key="12">
    <source>
        <dbReference type="Proteomes" id="UP000441354"/>
    </source>
</evidence>
<dbReference type="InterPro" id="IPR027417">
    <property type="entry name" value="P-loop_NTPase"/>
</dbReference>
<accession>A0A7V7UW88</accession>
<comment type="caution">
    <text evidence="11">The sequence shown here is derived from an EMBL/GenBank/DDBJ whole genome shotgun (WGS) entry which is preliminary data.</text>
</comment>
<keyword evidence="5" id="KW-0997">Cell inner membrane</keyword>
<evidence type="ECO:0000256" key="5">
    <source>
        <dbReference type="ARBA" id="ARBA00022519"/>
    </source>
</evidence>
<reference evidence="11 12" key="1">
    <citation type="journal article" date="2014" name="Arch. Microbiol.">
        <title>Bacillus mesophilum sp. nov., strain IITR-54T, a novel 4-chlorobiphenyl dechlorinating bacterium.</title>
        <authorList>
            <person name="Manickam N."/>
            <person name="Singh N.K."/>
            <person name="Bajaj A."/>
            <person name="Kumar R.M."/>
            <person name="Kaur G."/>
            <person name="Kaur N."/>
            <person name="Bala M."/>
            <person name="Kumar A."/>
            <person name="Mayilraj S."/>
        </authorList>
    </citation>
    <scope>NUCLEOTIDE SEQUENCE [LARGE SCALE GENOMIC DNA]</scope>
    <source>
        <strain evidence="11 12">IITR-54</strain>
    </source>
</reference>
<dbReference type="RefSeq" id="WP_151575601.1">
    <property type="nucleotide sequence ID" value="NZ_WBOT01000007.1"/>
</dbReference>
<dbReference type="CDD" id="cd03257">
    <property type="entry name" value="ABC_NikE_OppD_transporters"/>
    <property type="match status" value="1"/>
</dbReference>
<dbReference type="EMBL" id="WBOT01000007">
    <property type="protein sequence ID" value="KAB2330673.1"/>
    <property type="molecule type" value="Genomic_DNA"/>
</dbReference>
<dbReference type="Pfam" id="PF00005">
    <property type="entry name" value="ABC_tran"/>
    <property type="match status" value="1"/>
</dbReference>
<keyword evidence="8" id="KW-1278">Translocase</keyword>
<keyword evidence="3" id="KW-0813">Transport</keyword>
<dbReference type="SUPFAM" id="SSF52540">
    <property type="entry name" value="P-loop containing nucleoside triphosphate hydrolases"/>
    <property type="match status" value="1"/>
</dbReference>
<evidence type="ECO:0000256" key="7">
    <source>
        <dbReference type="ARBA" id="ARBA00022840"/>
    </source>
</evidence>
<evidence type="ECO:0000256" key="1">
    <source>
        <dbReference type="ARBA" id="ARBA00004202"/>
    </source>
</evidence>
<evidence type="ECO:0000313" key="11">
    <source>
        <dbReference type="EMBL" id="KAB2330673.1"/>
    </source>
</evidence>
<dbReference type="AlphaFoldDB" id="A0A7V7UW88"/>
<evidence type="ECO:0000256" key="3">
    <source>
        <dbReference type="ARBA" id="ARBA00022448"/>
    </source>
</evidence>
<comment type="subcellular location">
    <subcellularLocation>
        <location evidence="1">Cell membrane</location>
        <topology evidence="1">Peripheral membrane protein</topology>
    </subcellularLocation>
</comment>
<evidence type="ECO:0000256" key="4">
    <source>
        <dbReference type="ARBA" id="ARBA00022475"/>
    </source>
</evidence>
<keyword evidence="7 11" id="KW-0067">ATP-binding</keyword>
<dbReference type="GO" id="GO:0005886">
    <property type="term" value="C:plasma membrane"/>
    <property type="evidence" value="ECO:0007669"/>
    <property type="project" value="UniProtKB-SubCell"/>
</dbReference>
<dbReference type="GO" id="GO:0016887">
    <property type="term" value="F:ATP hydrolysis activity"/>
    <property type="evidence" value="ECO:0007669"/>
    <property type="project" value="InterPro"/>
</dbReference>
<feature type="domain" description="ABC transporter" evidence="10">
    <location>
        <begin position="3"/>
        <end position="246"/>
    </location>
</feature>
<keyword evidence="9" id="KW-0472">Membrane</keyword>
<sequence>MILSIEQLNVSTKEKQLVHNVSLSVRKGEWFALVGQSGSGKSVLSQAIGQMLPANLKANGTIQFMDQNMLTLDRKQMKDIRGKRISYIFQDYHGSFTPFRTIAQHFQEYQKAHGISNKETRKKNAIEALESVGLDASFYKRYAFQLSGGQLQRVSIALALMLSPELVIADEITTALDSVSSHKILQLLAQKQKDTGCAILFITHDWRHVRRYADRLAVMKDGQIIETGGKHRILDHPRHEYTRQLIKAAPILSSGLRSGLEEEKKHEPTFS</sequence>
<keyword evidence="12" id="KW-1185">Reference proteome</keyword>
<comment type="similarity">
    <text evidence="2">Belongs to the ABC transporter superfamily.</text>
</comment>
<gene>
    <name evidence="11" type="ORF">F7732_18685</name>
</gene>
<dbReference type="Gene3D" id="3.40.50.300">
    <property type="entry name" value="P-loop containing nucleotide triphosphate hydrolases"/>
    <property type="match status" value="1"/>
</dbReference>
<dbReference type="InterPro" id="IPR003439">
    <property type="entry name" value="ABC_transporter-like_ATP-bd"/>
</dbReference>
<keyword evidence="6" id="KW-0547">Nucleotide-binding</keyword>
<protein>
    <submittedName>
        <fullName evidence="11">ABC transporter ATP-binding protein</fullName>
    </submittedName>
</protein>
<evidence type="ECO:0000256" key="8">
    <source>
        <dbReference type="ARBA" id="ARBA00022967"/>
    </source>
</evidence>
<dbReference type="GO" id="GO:0005524">
    <property type="term" value="F:ATP binding"/>
    <property type="evidence" value="ECO:0007669"/>
    <property type="project" value="UniProtKB-KW"/>
</dbReference>
<dbReference type="InterPro" id="IPR050388">
    <property type="entry name" value="ABC_Ni/Peptide_Import"/>
</dbReference>
<dbReference type="PROSITE" id="PS00211">
    <property type="entry name" value="ABC_TRANSPORTER_1"/>
    <property type="match status" value="1"/>
</dbReference>
<dbReference type="OrthoDB" id="9802264at2"/>
<evidence type="ECO:0000259" key="10">
    <source>
        <dbReference type="PROSITE" id="PS50893"/>
    </source>
</evidence>
<evidence type="ECO:0000256" key="9">
    <source>
        <dbReference type="ARBA" id="ARBA00023136"/>
    </source>
</evidence>
<dbReference type="PROSITE" id="PS50893">
    <property type="entry name" value="ABC_TRANSPORTER_2"/>
    <property type="match status" value="1"/>
</dbReference>
<dbReference type="PANTHER" id="PTHR43297:SF14">
    <property type="entry name" value="ATPASE AAA-TYPE CORE DOMAIN-CONTAINING PROTEIN"/>
    <property type="match status" value="1"/>
</dbReference>
<dbReference type="SMART" id="SM00382">
    <property type="entry name" value="AAA"/>
    <property type="match status" value="1"/>
</dbReference>
<dbReference type="PANTHER" id="PTHR43297">
    <property type="entry name" value="OLIGOPEPTIDE TRANSPORT ATP-BINDING PROTEIN APPD"/>
    <property type="match status" value="1"/>
</dbReference>
<organism evidence="11 12">
    <name type="scientific">Bacillus mesophilum</name>
    <dbReference type="NCBI Taxonomy" id="1071718"/>
    <lineage>
        <taxon>Bacteria</taxon>
        <taxon>Bacillati</taxon>
        <taxon>Bacillota</taxon>
        <taxon>Bacilli</taxon>
        <taxon>Bacillales</taxon>
        <taxon>Bacillaceae</taxon>
        <taxon>Bacillus</taxon>
    </lineage>
</organism>
<evidence type="ECO:0000256" key="6">
    <source>
        <dbReference type="ARBA" id="ARBA00022741"/>
    </source>
</evidence>
<name>A0A7V7UW88_9BACI</name>
<keyword evidence="4" id="KW-1003">Cell membrane</keyword>
<proteinExistence type="inferred from homology"/>
<dbReference type="InterPro" id="IPR017871">
    <property type="entry name" value="ABC_transporter-like_CS"/>
</dbReference>
<dbReference type="Proteomes" id="UP000441354">
    <property type="component" value="Unassembled WGS sequence"/>
</dbReference>